<dbReference type="NCBIfam" id="TIGR00206">
    <property type="entry name" value="fliF"/>
    <property type="match status" value="1"/>
</dbReference>
<evidence type="ECO:0000256" key="8">
    <source>
        <dbReference type="ARBA" id="ARBA00023143"/>
    </source>
</evidence>
<keyword evidence="6 11" id="KW-1133">Transmembrane helix</keyword>
<dbReference type="InterPro" id="IPR013556">
    <property type="entry name" value="Flag_M-ring_C"/>
</dbReference>
<keyword evidence="14" id="KW-0966">Cell projection</keyword>
<comment type="similarity">
    <text evidence="3 9">Belongs to the FliF family.</text>
</comment>
<dbReference type="InterPro" id="IPR006182">
    <property type="entry name" value="FliF_N_dom"/>
</dbReference>
<dbReference type="PIRSF" id="PIRSF004862">
    <property type="entry name" value="FliF"/>
    <property type="match status" value="1"/>
</dbReference>
<evidence type="ECO:0000256" key="7">
    <source>
        <dbReference type="ARBA" id="ARBA00023136"/>
    </source>
</evidence>
<dbReference type="RefSeq" id="WP_013327447.1">
    <property type="nucleotide sequence ID" value="NC_014506.1"/>
</dbReference>
<evidence type="ECO:0000259" key="12">
    <source>
        <dbReference type="Pfam" id="PF01514"/>
    </source>
</evidence>
<dbReference type="GO" id="GO:0005886">
    <property type="term" value="C:plasma membrane"/>
    <property type="evidence" value="ECO:0007669"/>
    <property type="project" value="UniProtKB-SubCell"/>
</dbReference>
<feature type="transmembrane region" description="Helical" evidence="11">
    <location>
        <begin position="23"/>
        <end position="44"/>
    </location>
</feature>
<keyword evidence="5 11" id="KW-0812">Transmembrane</keyword>
<dbReference type="GO" id="GO:0071973">
    <property type="term" value="P:bacterial-type flagellum-dependent cell motility"/>
    <property type="evidence" value="ECO:0007669"/>
    <property type="project" value="InterPro"/>
</dbReference>
<dbReference type="GO" id="GO:0003774">
    <property type="term" value="F:cytoskeletal motor activity"/>
    <property type="evidence" value="ECO:0007669"/>
    <property type="project" value="InterPro"/>
</dbReference>
<organism evidence="14 15">
    <name type="scientific">Sulfurimonas autotrophica (strain ATCC BAA-671 / DSM 16294 / JCM 11897 / OK10)</name>
    <dbReference type="NCBI Taxonomy" id="563040"/>
    <lineage>
        <taxon>Bacteria</taxon>
        <taxon>Pseudomonadati</taxon>
        <taxon>Campylobacterota</taxon>
        <taxon>Epsilonproteobacteria</taxon>
        <taxon>Campylobacterales</taxon>
        <taxon>Sulfurimonadaceae</taxon>
        <taxon>Sulfurimonas</taxon>
    </lineage>
</organism>
<dbReference type="Proteomes" id="UP000007803">
    <property type="component" value="Chromosome"/>
</dbReference>
<dbReference type="EMBL" id="CP002205">
    <property type="protein sequence ID" value="ADN09694.1"/>
    <property type="molecule type" value="Genomic_DNA"/>
</dbReference>
<feature type="region of interest" description="Disordered" evidence="10">
    <location>
        <begin position="280"/>
        <end position="322"/>
    </location>
</feature>
<dbReference type="STRING" id="563040.Saut_1647"/>
<evidence type="ECO:0000256" key="9">
    <source>
        <dbReference type="PIRNR" id="PIRNR004862"/>
    </source>
</evidence>
<evidence type="ECO:0000256" key="1">
    <source>
        <dbReference type="ARBA" id="ARBA00004117"/>
    </source>
</evidence>
<dbReference type="eggNOG" id="COG1766">
    <property type="taxonomic scope" value="Bacteria"/>
</dbReference>
<dbReference type="KEGG" id="sua:Saut_1647"/>
<evidence type="ECO:0000256" key="3">
    <source>
        <dbReference type="ARBA" id="ARBA00007971"/>
    </source>
</evidence>
<dbReference type="PANTHER" id="PTHR30046">
    <property type="entry name" value="FLAGELLAR M-RING PROTEIN"/>
    <property type="match status" value="1"/>
</dbReference>
<feature type="compositionally biased region" description="Basic and acidic residues" evidence="10">
    <location>
        <begin position="281"/>
        <end position="305"/>
    </location>
</feature>
<evidence type="ECO:0000256" key="11">
    <source>
        <dbReference type="SAM" id="Phobius"/>
    </source>
</evidence>
<dbReference type="InterPro" id="IPR000067">
    <property type="entry name" value="FlgMring_FliF"/>
</dbReference>
<dbReference type="HOGENOM" id="CLU_028108_1_1_7"/>
<evidence type="ECO:0000313" key="14">
    <source>
        <dbReference type="EMBL" id="ADN09694.1"/>
    </source>
</evidence>
<dbReference type="InterPro" id="IPR045851">
    <property type="entry name" value="AMP-bd_C_sf"/>
</dbReference>
<keyword evidence="4" id="KW-1003">Cell membrane</keyword>
<keyword evidence="14" id="KW-0969">Cilium</keyword>
<comment type="subcellular location">
    <subcellularLocation>
        <location evidence="1 9">Bacterial flagellum basal body</location>
    </subcellularLocation>
    <subcellularLocation>
        <location evidence="2">Cell membrane</location>
        <topology evidence="2">Multi-pass membrane protein</topology>
    </subcellularLocation>
</comment>
<feature type="transmembrane region" description="Helical" evidence="11">
    <location>
        <begin position="446"/>
        <end position="467"/>
    </location>
</feature>
<evidence type="ECO:0000256" key="2">
    <source>
        <dbReference type="ARBA" id="ARBA00004651"/>
    </source>
</evidence>
<feature type="domain" description="Flagellar M-ring C-terminal" evidence="13">
    <location>
        <begin position="261"/>
        <end position="424"/>
    </location>
</feature>
<keyword evidence="14" id="KW-0282">Flagellum</keyword>
<dbReference type="PRINTS" id="PR01009">
    <property type="entry name" value="FLGMRINGFLIF"/>
</dbReference>
<feature type="domain" description="Flagellar M-ring N-terminal" evidence="12">
    <location>
        <begin position="50"/>
        <end position="220"/>
    </location>
</feature>
<keyword evidence="8 9" id="KW-0975">Bacterial flagellum</keyword>
<evidence type="ECO:0000256" key="10">
    <source>
        <dbReference type="SAM" id="MobiDB-lite"/>
    </source>
</evidence>
<evidence type="ECO:0000313" key="15">
    <source>
        <dbReference type="Proteomes" id="UP000007803"/>
    </source>
</evidence>
<keyword evidence="7 11" id="KW-0472">Membrane</keyword>
<proteinExistence type="inferred from homology"/>
<accession>E0UPG4</accession>
<evidence type="ECO:0000256" key="4">
    <source>
        <dbReference type="ARBA" id="ARBA00022475"/>
    </source>
</evidence>
<sequence length="569" mass="62912">MDFKVLFSQLSVLYAKLTKQQKIIIAAAVVGIVAFLIFLVVFTAKKTSGSAYEVLFDALTPADAAKVVEQLEKDNITYKIEANNVIKVPRDVVYKERISIASLGIPKNSGVGFELFDKQEFGATSFDQKIKHLRALEGELSRTITALSPVEKATVSLALPKDTLFVSKQVDPTASVMVQLADGRMLTPKQIRGIKNLVSAAVPKLKSSNVMLIDSDGVTLGDNDEMAQMSELSVVQQKYKIKEEKKRQEKIIDVIAPFVGGKDKVVAQVTIEFDFSQKNSTSEKYDPENVVRSEQVNEEKREGSSPKEVGGVPGTVSNIGPVQGLASNKTVEKYSKNSGTTNYEVGKTVSTTKSQFARIKRITAAVVVDGKYKTKVDKDGNPTEEMEYVPLDDADINALTSLASRSIGIDPNRGDQISVQNLQFERALTNKGVQGVNQAIIFSETYLAPFSGLFKYLFVLILLFILYKKVIAPFADKMLEISKEDEELVAPSLEIEEEEGEDLVEKVQTMRKKVEDQLGMSSNFNEDDLKHEVILEKVRTMAEDTPEEVASLLEALLSEESEIPSRERR</sequence>
<evidence type="ECO:0000256" key="5">
    <source>
        <dbReference type="ARBA" id="ARBA00022692"/>
    </source>
</evidence>
<dbReference type="AlphaFoldDB" id="E0UPG4"/>
<comment type="function">
    <text evidence="9">The M ring may be actively involved in energy transduction.</text>
</comment>
<protein>
    <recommendedName>
        <fullName evidence="9">Flagellar M-ring protein</fullName>
    </recommendedName>
</protein>
<dbReference type="Pfam" id="PF01514">
    <property type="entry name" value="YscJ_FliF"/>
    <property type="match status" value="1"/>
</dbReference>
<dbReference type="PANTHER" id="PTHR30046:SF0">
    <property type="entry name" value="FLAGELLAR M-RING PROTEIN"/>
    <property type="match status" value="1"/>
</dbReference>
<dbReference type="OrthoDB" id="9807026at2"/>
<evidence type="ECO:0000256" key="6">
    <source>
        <dbReference type="ARBA" id="ARBA00022989"/>
    </source>
</evidence>
<keyword evidence="15" id="KW-1185">Reference proteome</keyword>
<dbReference type="InterPro" id="IPR043427">
    <property type="entry name" value="YscJ/FliF"/>
</dbReference>
<evidence type="ECO:0000259" key="13">
    <source>
        <dbReference type="Pfam" id="PF08345"/>
    </source>
</evidence>
<gene>
    <name evidence="14" type="ordered locus">Saut_1647</name>
</gene>
<dbReference type="GO" id="GO:0009431">
    <property type="term" value="C:bacterial-type flagellum basal body, MS ring"/>
    <property type="evidence" value="ECO:0007669"/>
    <property type="project" value="InterPro"/>
</dbReference>
<dbReference type="Pfam" id="PF08345">
    <property type="entry name" value="YscJ_FliF_C"/>
    <property type="match status" value="1"/>
</dbReference>
<dbReference type="Gene3D" id="3.30.300.30">
    <property type="match status" value="1"/>
</dbReference>
<name>E0UPG4_SULAO</name>
<reference evidence="15" key="1">
    <citation type="journal article" date="2010" name="Stand. Genomic Sci.">
        <title>Complete genome sequence of Sulfurimonas autotrophica type strain (OK10).</title>
        <authorList>
            <person name="Sikorski J."/>
            <person name="Munk C."/>
            <person name="Lapidus A."/>
            <person name="Djao O."/>
            <person name="Lucas S."/>
            <person name="Glavina Del Rio T."/>
            <person name="Nolan M."/>
            <person name="Tice H."/>
            <person name="Han C."/>
            <person name="Cheng J."/>
            <person name="Tapia R."/>
            <person name="Goodwin L."/>
            <person name="Pitluck S."/>
            <person name="Liolios K."/>
            <person name="Ivanova N."/>
            <person name="Mavromatis K."/>
            <person name="Mikhailova N."/>
            <person name="Pati A."/>
            <person name="Sims D."/>
            <person name="Meincke L."/>
            <person name="Brettin T."/>
            <person name="Detter J."/>
            <person name="Chen A."/>
            <person name="Palaniappan K."/>
            <person name="Land M."/>
            <person name="Hauser L."/>
            <person name="Chang Y."/>
            <person name="Jeffries C."/>
            <person name="Rohde M."/>
            <person name="Lang E."/>
            <person name="Spring S."/>
            <person name="Goker M."/>
            <person name="Woyke T."/>
            <person name="Bristow J."/>
            <person name="Eisen J."/>
            <person name="Markowitz V."/>
            <person name="Hugenholtz P."/>
            <person name="Kyrpides N."/>
            <person name="Klenk H."/>
        </authorList>
    </citation>
    <scope>NUCLEOTIDE SEQUENCE [LARGE SCALE GENOMIC DNA]</scope>
    <source>
        <strain evidence="15">ATCC BAA-671 / DSM 16294 / JCM 11897 / OK10</strain>
    </source>
</reference>